<name>A0ABU5C3U9_9BACI</name>
<dbReference type="PANTHER" id="PTHR42110:SF1">
    <property type="entry name" value="L-ASPARAGINASE, PUTATIVE (AFU_ORTHOLOGUE AFUA_3G11890)-RELATED"/>
    <property type="match status" value="1"/>
</dbReference>
<gene>
    <name evidence="1" type="ORF">RWE15_04510</name>
</gene>
<dbReference type="Proteomes" id="UP001281447">
    <property type="component" value="Unassembled WGS sequence"/>
</dbReference>
<dbReference type="Pfam" id="PF06089">
    <property type="entry name" value="Asparaginase_II"/>
    <property type="match status" value="1"/>
</dbReference>
<dbReference type="EC" id="3.5.1.1" evidence="1"/>
<dbReference type="PANTHER" id="PTHR42110">
    <property type="entry name" value="L-ASPARAGINASE, PUTATIVE (AFU_ORTHOLOGUE AFUA_3G11890)-RELATED"/>
    <property type="match status" value="1"/>
</dbReference>
<dbReference type="EMBL" id="JAWDIP010000003">
    <property type="protein sequence ID" value="MDY0393855.1"/>
    <property type="molecule type" value="Genomic_DNA"/>
</dbReference>
<dbReference type="InterPro" id="IPR010349">
    <property type="entry name" value="Asparaginase_II"/>
</dbReference>
<dbReference type="GO" id="GO:0004067">
    <property type="term" value="F:asparaginase activity"/>
    <property type="evidence" value="ECO:0007669"/>
    <property type="project" value="UniProtKB-EC"/>
</dbReference>
<evidence type="ECO:0000313" key="2">
    <source>
        <dbReference type="Proteomes" id="UP001281447"/>
    </source>
</evidence>
<comment type="caution">
    <text evidence="1">The sequence shown here is derived from an EMBL/GenBank/DDBJ whole genome shotgun (WGS) entry which is preliminary data.</text>
</comment>
<protein>
    <submittedName>
        <fullName evidence="1">Asparaginase</fullName>
        <ecNumber evidence="1">3.5.1.1</ecNumber>
    </submittedName>
</protein>
<keyword evidence="2" id="KW-1185">Reference proteome</keyword>
<keyword evidence="1" id="KW-0378">Hydrolase</keyword>
<evidence type="ECO:0000313" key="1">
    <source>
        <dbReference type="EMBL" id="MDY0393855.1"/>
    </source>
</evidence>
<organism evidence="1 2">
    <name type="scientific">Tigheibacillus halophilus</name>
    <dbReference type="NCBI Taxonomy" id="361280"/>
    <lineage>
        <taxon>Bacteria</taxon>
        <taxon>Bacillati</taxon>
        <taxon>Bacillota</taxon>
        <taxon>Bacilli</taxon>
        <taxon>Bacillales</taxon>
        <taxon>Bacillaceae</taxon>
        <taxon>Tigheibacillus</taxon>
    </lineage>
</organism>
<proteinExistence type="predicted"/>
<reference evidence="1 2" key="1">
    <citation type="submission" date="2023-10" db="EMBL/GenBank/DDBJ databases">
        <title>Virgibacillus halophilus 5B73C genome.</title>
        <authorList>
            <person name="Miliotis G."/>
            <person name="Sengupta P."/>
            <person name="Hameed A."/>
            <person name="Chuvochina M."/>
            <person name="Mcdonagh F."/>
            <person name="Simpson A.C."/>
            <person name="Singh N.K."/>
            <person name="Rekha P.D."/>
            <person name="Raman K."/>
            <person name="Hugenholtz P."/>
            <person name="Venkateswaran K."/>
        </authorList>
    </citation>
    <scope>NUCLEOTIDE SEQUENCE [LARGE SCALE GENOMIC DNA]</scope>
    <source>
        <strain evidence="1 2">5B73C</strain>
    </source>
</reference>
<sequence>MLSGMDGCGVPVHAVPLKNMAVSYLKFADPAMIADRKTAQAVNKISQTMGAHPEIVASHDFICTVLLADHNIVAKGGAMGVYCLALKKEKNQHRFEST</sequence>
<accession>A0ABU5C3U9</accession>